<dbReference type="SUPFAM" id="SSF56281">
    <property type="entry name" value="Metallo-hydrolase/oxidoreductase"/>
    <property type="match status" value="1"/>
</dbReference>
<dbReference type="GO" id="GO:0016787">
    <property type="term" value="F:hydrolase activity"/>
    <property type="evidence" value="ECO:0007669"/>
    <property type="project" value="UniProtKB-KW"/>
</dbReference>
<dbReference type="InterPro" id="IPR004613">
    <property type="entry name" value="RNase_J"/>
</dbReference>
<dbReference type="Pfam" id="PF17770">
    <property type="entry name" value="RNase_J_C"/>
    <property type="match status" value="1"/>
</dbReference>
<evidence type="ECO:0000256" key="10">
    <source>
        <dbReference type="SAM" id="MobiDB-lite"/>
    </source>
</evidence>
<evidence type="ECO:0000256" key="8">
    <source>
        <dbReference type="ARBA" id="ARBA00022884"/>
    </source>
</evidence>
<gene>
    <name evidence="9" type="primary">rnj</name>
    <name evidence="12" type="ORF">ACFPBZ_15320</name>
</gene>
<dbReference type="Pfam" id="PF00753">
    <property type="entry name" value="Lactamase_B"/>
    <property type="match status" value="1"/>
</dbReference>
<sequence length="606" mass="64808">MSRSTAGRRRSTSNGGTPNPQHQQQAAPQQHDCHATGTPTQSVPQSSGAVADRAPKPLAKGALRVVALGGIGEIGRNMTVLEYGGRLLIVDCGVLFPSEESPGVDLILPDFRAIEDRLDDVDALVLTHGHEDHIGAVPFLLRQKPDLLIVGSRFTLALVAAKCKEHRLTPHLLEVREGDRSHYGTFDCEFFAVNHSIPDALAVAVRTPGGTVLHTGDIKLDQLPLDGRLTDLAGFSRLGDEGVDLLLIDSTNAEVPGFVTPERDIAPVIDDVFRRAPSRLIVACFASHVHRVQQVLNAADKHKRKVCFTGRSMVRNMGIAADLGLLDIPEGLLVDLDDALAMPEKDVVLVSTGSQGEPLSALGRMARGDHRQITITPGDTVVLLSSLIPGNETAVFTVINGLTRLGAEVVHSGVAKVHVSGHASAGELLFLYNALRPRNVMPVHGEWRHLRANAAIAKRTGVPEDRVVIAEDGVVVDVVDRKAAIAGRVEVGHVYVDGNQVGDVGESTLSDRLVLGEGGFISITVAVEGATGRAVAPPKISGRGFSDDPKALENVVSLVEMELSRTEAEGITDTHRIAQSVRRVVGKWVGETYRRRPMIVPTVLPV</sequence>
<dbReference type="InterPro" id="IPR011108">
    <property type="entry name" value="RMMBL"/>
</dbReference>
<evidence type="ECO:0000256" key="3">
    <source>
        <dbReference type="ARBA" id="ARBA00022723"/>
    </source>
</evidence>
<name>A0ABV9YNS3_9PSEU</name>
<dbReference type="NCBIfam" id="TIGR00649">
    <property type="entry name" value="MG423"/>
    <property type="match status" value="1"/>
</dbReference>
<proteinExistence type="inferred from homology"/>
<accession>A0ABV9YNS3</accession>
<comment type="caution">
    <text evidence="12">The sequence shown here is derived from an EMBL/GenBank/DDBJ whole genome shotgun (WGS) entry which is preliminary data.</text>
</comment>
<comment type="similarity">
    <text evidence="9">Belongs to the metallo-beta-lactamase superfamily. RNA-metabolizing metallo-beta-lactamase-like family. Bacterial RNase J subfamily.</text>
</comment>
<feature type="domain" description="Metallo-beta-lactamase" evidence="11">
    <location>
        <begin position="75"/>
        <end position="269"/>
    </location>
</feature>
<dbReference type="InterPro" id="IPR001279">
    <property type="entry name" value="Metallo-B-lactamas"/>
</dbReference>
<evidence type="ECO:0000256" key="5">
    <source>
        <dbReference type="ARBA" id="ARBA00022801"/>
    </source>
</evidence>
<dbReference type="SMART" id="SM00849">
    <property type="entry name" value="Lactamase_B"/>
    <property type="match status" value="1"/>
</dbReference>
<evidence type="ECO:0000256" key="2">
    <source>
        <dbReference type="ARBA" id="ARBA00022722"/>
    </source>
</evidence>
<keyword evidence="7 9" id="KW-0269">Exonuclease</keyword>
<evidence type="ECO:0000256" key="9">
    <source>
        <dbReference type="HAMAP-Rule" id="MF_01491"/>
    </source>
</evidence>
<dbReference type="PIRSF" id="PIRSF004803">
    <property type="entry name" value="RnjA"/>
    <property type="match status" value="1"/>
</dbReference>
<dbReference type="EMBL" id="JBHSIV010000015">
    <property type="protein sequence ID" value="MFC5063591.1"/>
    <property type="molecule type" value="Genomic_DNA"/>
</dbReference>
<dbReference type="Pfam" id="PF22505">
    <property type="entry name" value="RNase_J_b_CASP"/>
    <property type="match status" value="1"/>
</dbReference>
<feature type="region of interest" description="Disordered" evidence="10">
    <location>
        <begin position="1"/>
        <end position="54"/>
    </location>
</feature>
<keyword evidence="2 9" id="KW-0540">Nuclease</keyword>
<evidence type="ECO:0000313" key="12">
    <source>
        <dbReference type="EMBL" id="MFC5063591.1"/>
    </source>
</evidence>
<keyword evidence="13" id="KW-1185">Reference proteome</keyword>
<dbReference type="Gene3D" id="3.40.50.10710">
    <property type="entry name" value="Metallo-hydrolase/oxidoreductase"/>
    <property type="match status" value="1"/>
</dbReference>
<dbReference type="InterPro" id="IPR036866">
    <property type="entry name" value="RibonucZ/Hydroxyglut_hydro"/>
</dbReference>
<dbReference type="CDD" id="cd07714">
    <property type="entry name" value="RNaseJ_MBL-fold"/>
    <property type="match status" value="1"/>
</dbReference>
<keyword evidence="8 9" id="KW-0694">RNA-binding</keyword>
<dbReference type="InterPro" id="IPR001587">
    <property type="entry name" value="RNase_J_CS"/>
</dbReference>
<dbReference type="InterPro" id="IPR030854">
    <property type="entry name" value="RNase_J_bac"/>
</dbReference>
<keyword evidence="1 9" id="KW-0963">Cytoplasm</keyword>
<keyword evidence="6" id="KW-0862">Zinc</keyword>
<evidence type="ECO:0000256" key="7">
    <source>
        <dbReference type="ARBA" id="ARBA00022839"/>
    </source>
</evidence>
<feature type="binding site" evidence="9">
    <location>
        <begin position="418"/>
        <end position="422"/>
    </location>
    <ligand>
        <name>substrate</name>
    </ligand>
</feature>
<evidence type="ECO:0000313" key="13">
    <source>
        <dbReference type="Proteomes" id="UP001595947"/>
    </source>
</evidence>
<comment type="function">
    <text evidence="9">An RNase that has 5'-3' exonuclease and possibly endonuclease activity. Involved in maturation of rRNA and in some organisms also mRNA maturation and/or decay.</text>
</comment>
<feature type="compositionally biased region" description="Low complexity" evidence="10">
    <location>
        <begin position="12"/>
        <end position="30"/>
    </location>
</feature>
<dbReference type="InterPro" id="IPR042173">
    <property type="entry name" value="RNase_J_2"/>
</dbReference>
<dbReference type="Gene3D" id="3.10.20.580">
    <property type="match status" value="1"/>
</dbReference>
<dbReference type="PANTHER" id="PTHR43694">
    <property type="entry name" value="RIBONUCLEASE J"/>
    <property type="match status" value="1"/>
</dbReference>
<feature type="compositionally biased region" description="Basic residues" evidence="10">
    <location>
        <begin position="1"/>
        <end position="11"/>
    </location>
</feature>
<comment type="subcellular location">
    <subcellularLocation>
        <location evidence="9">Cytoplasm</location>
    </subcellularLocation>
</comment>
<comment type="subunit">
    <text evidence="9">Homodimer, may be a subunit of the RNA degradosome.</text>
</comment>
<dbReference type="HAMAP" id="MF_01491">
    <property type="entry name" value="RNase_J_bact"/>
    <property type="match status" value="1"/>
</dbReference>
<keyword evidence="5 9" id="KW-0378">Hydrolase</keyword>
<feature type="compositionally biased region" description="Polar residues" evidence="10">
    <location>
        <begin position="37"/>
        <end position="48"/>
    </location>
</feature>
<evidence type="ECO:0000259" key="11">
    <source>
        <dbReference type="SMART" id="SM00849"/>
    </source>
</evidence>
<dbReference type="Proteomes" id="UP001595947">
    <property type="component" value="Unassembled WGS sequence"/>
</dbReference>
<evidence type="ECO:0000256" key="6">
    <source>
        <dbReference type="ARBA" id="ARBA00022833"/>
    </source>
</evidence>
<dbReference type="InterPro" id="IPR041636">
    <property type="entry name" value="RNase_J_C"/>
</dbReference>
<dbReference type="PROSITE" id="PS01292">
    <property type="entry name" value="UPF0036"/>
    <property type="match status" value="1"/>
</dbReference>
<dbReference type="InterPro" id="IPR055132">
    <property type="entry name" value="RNase_J_b_CASP"/>
</dbReference>
<reference evidence="13" key="1">
    <citation type="journal article" date="2019" name="Int. J. Syst. Evol. Microbiol.">
        <title>The Global Catalogue of Microorganisms (GCM) 10K type strain sequencing project: providing services to taxonomists for standard genome sequencing and annotation.</title>
        <authorList>
            <consortium name="The Broad Institute Genomics Platform"/>
            <consortium name="The Broad Institute Genome Sequencing Center for Infectious Disease"/>
            <person name="Wu L."/>
            <person name="Ma J."/>
        </authorList>
    </citation>
    <scope>NUCLEOTIDE SEQUENCE [LARGE SCALE GENOMIC DNA]</scope>
    <source>
        <strain evidence="13">CGMCC 4.7093</strain>
    </source>
</reference>
<protein>
    <recommendedName>
        <fullName evidence="9">Ribonuclease J</fullName>
        <shortName evidence="9">RNase J</shortName>
        <ecNumber evidence="9">3.1.-.-</ecNumber>
    </recommendedName>
</protein>
<evidence type="ECO:0000256" key="1">
    <source>
        <dbReference type="ARBA" id="ARBA00022490"/>
    </source>
</evidence>
<organism evidence="12 13">
    <name type="scientific">Actinomycetospora atypica</name>
    <dbReference type="NCBI Taxonomy" id="1290095"/>
    <lineage>
        <taxon>Bacteria</taxon>
        <taxon>Bacillati</taxon>
        <taxon>Actinomycetota</taxon>
        <taxon>Actinomycetes</taxon>
        <taxon>Pseudonocardiales</taxon>
        <taxon>Pseudonocardiaceae</taxon>
        <taxon>Actinomycetospora</taxon>
    </lineage>
</organism>
<keyword evidence="4 9" id="KW-0255">Endonuclease</keyword>
<dbReference type="EC" id="3.1.-.-" evidence="9"/>
<dbReference type="Gene3D" id="3.60.15.10">
    <property type="entry name" value="Ribonuclease Z/Hydroxyacylglutathione hydrolase-like"/>
    <property type="match status" value="1"/>
</dbReference>
<dbReference type="Pfam" id="PF07521">
    <property type="entry name" value="RMMBL"/>
    <property type="match status" value="1"/>
</dbReference>
<dbReference type="RefSeq" id="WP_378036939.1">
    <property type="nucleotide sequence ID" value="NZ_JBHSIV010000015.1"/>
</dbReference>
<keyword evidence="9" id="KW-0698">rRNA processing</keyword>
<evidence type="ECO:0000256" key="4">
    <source>
        <dbReference type="ARBA" id="ARBA00022759"/>
    </source>
</evidence>
<keyword evidence="3" id="KW-0479">Metal-binding</keyword>
<dbReference type="PANTHER" id="PTHR43694:SF1">
    <property type="entry name" value="RIBONUCLEASE J"/>
    <property type="match status" value="1"/>
</dbReference>